<proteinExistence type="predicted"/>
<reference evidence="1" key="1">
    <citation type="submission" date="2021-06" db="EMBL/GenBank/DDBJ databases">
        <authorList>
            <person name="Kallberg Y."/>
            <person name="Tangrot J."/>
            <person name="Rosling A."/>
        </authorList>
    </citation>
    <scope>NUCLEOTIDE SEQUENCE</scope>
    <source>
        <strain evidence="1">MA461A</strain>
    </source>
</reference>
<accession>A0ACA9SMP9</accession>
<organism evidence="1 2">
    <name type="scientific">Racocetra persica</name>
    <dbReference type="NCBI Taxonomy" id="160502"/>
    <lineage>
        <taxon>Eukaryota</taxon>
        <taxon>Fungi</taxon>
        <taxon>Fungi incertae sedis</taxon>
        <taxon>Mucoromycota</taxon>
        <taxon>Glomeromycotina</taxon>
        <taxon>Glomeromycetes</taxon>
        <taxon>Diversisporales</taxon>
        <taxon>Gigasporaceae</taxon>
        <taxon>Racocetra</taxon>
    </lineage>
</organism>
<evidence type="ECO:0000313" key="1">
    <source>
        <dbReference type="EMBL" id="CAG8843366.1"/>
    </source>
</evidence>
<protein>
    <submittedName>
        <fullName evidence="1">10067_t:CDS:1</fullName>
    </submittedName>
</protein>
<comment type="caution">
    <text evidence="1">The sequence shown here is derived from an EMBL/GenBank/DDBJ whole genome shotgun (WGS) entry which is preliminary data.</text>
</comment>
<gene>
    <name evidence="1" type="ORF">RPERSI_LOCUS32727</name>
</gene>
<sequence length="65" mass="7607">EAENLLDHKSFEALKIKRITALDHLVTILGALVQVKQERKKHAKSLWKNFIMELQNPNQNNEKEN</sequence>
<name>A0ACA9SMP9_9GLOM</name>
<dbReference type="Proteomes" id="UP000789920">
    <property type="component" value="Unassembled WGS sequence"/>
</dbReference>
<evidence type="ECO:0000313" key="2">
    <source>
        <dbReference type="Proteomes" id="UP000789920"/>
    </source>
</evidence>
<feature type="non-terminal residue" evidence="1">
    <location>
        <position position="1"/>
    </location>
</feature>
<keyword evidence="2" id="KW-1185">Reference proteome</keyword>
<feature type="non-terminal residue" evidence="1">
    <location>
        <position position="65"/>
    </location>
</feature>
<dbReference type="EMBL" id="CAJVQC010138094">
    <property type="protein sequence ID" value="CAG8843366.1"/>
    <property type="molecule type" value="Genomic_DNA"/>
</dbReference>